<name>A0A9P7ZUX5_9HYPO</name>
<feature type="region of interest" description="Disordered" evidence="1">
    <location>
        <begin position="1"/>
        <end position="515"/>
    </location>
</feature>
<evidence type="ECO:0000256" key="1">
    <source>
        <dbReference type="SAM" id="MobiDB-lite"/>
    </source>
</evidence>
<feature type="compositionally biased region" description="Basic and acidic residues" evidence="1">
    <location>
        <begin position="456"/>
        <end position="467"/>
    </location>
</feature>
<feature type="compositionally biased region" description="Basic and acidic residues" evidence="1">
    <location>
        <begin position="285"/>
        <end position="294"/>
    </location>
</feature>
<feature type="region of interest" description="Disordered" evidence="1">
    <location>
        <begin position="1530"/>
        <end position="1556"/>
    </location>
</feature>
<accession>A0A9P7ZUX5</accession>
<dbReference type="Pfam" id="PF19050">
    <property type="entry name" value="PhoD_2"/>
    <property type="match status" value="2"/>
</dbReference>
<feature type="compositionally biased region" description="Basic and acidic residues" evidence="1">
    <location>
        <begin position="479"/>
        <end position="491"/>
    </location>
</feature>
<feature type="compositionally biased region" description="Basic and acidic residues" evidence="1">
    <location>
        <begin position="1547"/>
        <end position="1556"/>
    </location>
</feature>
<protein>
    <recommendedName>
        <fullName evidence="2">PhoD-like phosphatase domain-containing protein</fullName>
    </recommendedName>
</protein>
<reference evidence="3" key="1">
    <citation type="journal article" date="2021" name="IMA Fungus">
        <title>Genomic characterization of three marine fungi, including Emericellopsis atlantica sp. nov. with signatures of a generalist lifestyle and marine biomass degradation.</title>
        <authorList>
            <person name="Hagestad O.C."/>
            <person name="Hou L."/>
            <person name="Andersen J.H."/>
            <person name="Hansen E.H."/>
            <person name="Altermark B."/>
            <person name="Li C."/>
            <person name="Kuhnert E."/>
            <person name="Cox R.J."/>
            <person name="Crous P.W."/>
            <person name="Spatafora J.W."/>
            <person name="Lail K."/>
            <person name="Amirebrahimi M."/>
            <person name="Lipzen A."/>
            <person name="Pangilinan J."/>
            <person name="Andreopoulos W."/>
            <person name="Hayes R.D."/>
            <person name="Ng V."/>
            <person name="Grigoriev I.V."/>
            <person name="Jackson S.A."/>
            <person name="Sutton T.D.S."/>
            <person name="Dobson A.D.W."/>
            <person name="Rama T."/>
        </authorList>
    </citation>
    <scope>NUCLEOTIDE SEQUENCE</scope>
    <source>
        <strain evidence="3">TS7</strain>
    </source>
</reference>
<dbReference type="Proteomes" id="UP000887229">
    <property type="component" value="Unassembled WGS sequence"/>
</dbReference>
<feature type="domain" description="PhoD-like phosphatase" evidence="2">
    <location>
        <begin position="822"/>
        <end position="1078"/>
    </location>
</feature>
<feature type="region of interest" description="Disordered" evidence="1">
    <location>
        <begin position="1398"/>
        <end position="1429"/>
    </location>
</feature>
<evidence type="ECO:0000259" key="2">
    <source>
        <dbReference type="Pfam" id="PF19050"/>
    </source>
</evidence>
<sequence>MATPYWGQLPGPKVNKHRRMSEDDAGPNSSALVDPNHGFDPNPRPAANRASGQTVASGTTLTPLASPTNSSVAPYGLAPRPPSYQRPLIVPEDPEPSARPPMKQDWKASGGIDDISNAPPVSFRQPHEDRDTARVAEMDYAGNQEVYNNGGSYGSSKMPMAADHSRRASAGASGRRRKSALTKSPLQKLELTLDSMTKEEKRARVEAAEKRARSRQQRAAGVEPFQEPEPAIQEPVAHARKPSVTYSDSRAAPVSVPGPAHRHQPGPRDDANRHIPAANVPARRHYLEGSERDPVQQSQQATKSRVPAHVPSEEPFEPALPQRNLSFRERTARDDIHLLPERDAQQPRQQAQPSSGFSLIRSGSNKLRKEPPGDPWARSSAEAEQLGAEPRRREDASLPRKAPPSAVSAQGHLPQRFRDKQLPPEPQDFKRHATVTAPRNAVPAYEDQPLQSVQRRATEPSHKRQQDDASYFPPVARPEVFKMRGQPHEDPITPQYAAGRRKLEREDDPADGEPRQHRISNMLYRDRQDMGPGDGLYLPPQWLTEWQRAPVGQLAGSALNLIKKKPSSQDQNKAWWEGGRSNGTSQSKHHKTETTEPEHNDLNGPTRFRPPLYLECGPLLRYCGIETEKAGPVVSRGATDRELWRGSVMIVTRDSESSYEIPPILRFFLQDLELLPAAPHHINGELSPEYVDPIAGHPKTGRRGETLFVRPVDHLEEGRDLSHIETDDGLFETSRSAPDMMPGDDSSDYPGSFASRMKRAEMDGEKLGKFAEVKGFRLHAERGCTFWRFNIEVELRERQQRIAYRINKGPSNAFWVPARGHSMNTMFHSCNGFSLDANPDALSGPDPMWRDVLNNHQTTPFHVMVGGGDQIYNDDVAEECDLFIDWLEIRNPLNKHNAPLTPELQAQLEDFYFRRYCRWFSMGLFGLANSQIPMVNIWSDRESFDGFGSYPHRDMNSPVLSGLGAVAFKYYMLFQHQSIIPETEETEPSWILGSEPGPYVNEKSRSVYVSLGSKLALLAADCRTERTEDDVIKDDTWEKIMNRLYAEVRRGHVEHLLVVLPIPIAYPRLEWLENILTSRALGPVKALGRRGLLGNALNKIDSGSEVMDDLRDHWTAKNHKHERSIVVEDLQDLAIDKSLRVTILSGDVNMAAVGQFYSNAKLKLPKHKDPRYMPNIISSAIANAPPPDIMADALNKRDKIHHFDKQTDESMIPLFHHGVDGKARNNKRLLPHRNWCSIRQWVPGTTPPPTPPLLAADSPANEAPGGGGGLLRRLSLSGGVRPDTPKESVDRSRPPVAGGGLLRTISRRLSRSGSQDGVRPKKLVRTMSLDREQGGAAQPAEKRGLFGFGRRGSLRRPDDGGINGQWGDDEPRQSQEYWEEEPLPQKRGLFSSIGLRGGGLDDEYSDGDESRFTAQPPRRAQTMPMGAQRTEGEIPPQALRQFHRTPTGLSTKQLRKPGNHEIDLEGGLDICLNVEVNPRDPTGITVPYRLLVPKLFYEYSPEDEEDGPVEEPATGGAFKRLLSFKKKERPVGAVPLQDERDEDIDARDDRFFEQRR</sequence>
<feature type="compositionally biased region" description="Basic and acidic residues" evidence="1">
    <location>
        <begin position="592"/>
        <end position="601"/>
    </location>
</feature>
<dbReference type="InterPro" id="IPR038607">
    <property type="entry name" value="PhoD-like_sf"/>
</dbReference>
<dbReference type="Gene3D" id="3.60.21.70">
    <property type="entry name" value="PhoD-like phosphatase"/>
    <property type="match status" value="1"/>
</dbReference>
<evidence type="ECO:0000313" key="3">
    <source>
        <dbReference type="EMBL" id="KAG9258155.1"/>
    </source>
</evidence>
<keyword evidence="4" id="KW-1185">Reference proteome</keyword>
<feature type="compositionally biased region" description="Basic and acidic residues" evidence="1">
    <location>
        <begin position="416"/>
        <end position="431"/>
    </location>
</feature>
<dbReference type="InterPro" id="IPR043904">
    <property type="entry name" value="PhoD_2-like"/>
</dbReference>
<gene>
    <name evidence="3" type="ORF">F5Z01DRAFT_615628</name>
</gene>
<dbReference type="GeneID" id="70291774"/>
<dbReference type="RefSeq" id="XP_046122079.1">
    <property type="nucleotide sequence ID" value="XM_046260871.1"/>
</dbReference>
<feature type="compositionally biased region" description="Basic and acidic residues" evidence="1">
    <location>
        <begin position="196"/>
        <end position="211"/>
    </location>
</feature>
<feature type="compositionally biased region" description="Basic and acidic residues" evidence="1">
    <location>
        <begin position="1283"/>
        <end position="1293"/>
    </location>
</feature>
<evidence type="ECO:0000313" key="4">
    <source>
        <dbReference type="Proteomes" id="UP000887229"/>
    </source>
</evidence>
<feature type="compositionally biased region" description="Polar residues" evidence="1">
    <location>
        <begin position="50"/>
        <end position="72"/>
    </location>
</feature>
<feature type="compositionally biased region" description="Basic and acidic residues" evidence="1">
    <location>
        <begin position="389"/>
        <end position="398"/>
    </location>
</feature>
<dbReference type="EMBL" id="MU251244">
    <property type="protein sequence ID" value="KAG9258155.1"/>
    <property type="molecule type" value="Genomic_DNA"/>
</dbReference>
<feature type="region of interest" description="Disordered" evidence="1">
    <location>
        <begin position="1242"/>
        <end position="1300"/>
    </location>
</feature>
<dbReference type="OrthoDB" id="9999821at2759"/>
<dbReference type="InterPro" id="IPR018946">
    <property type="entry name" value="PhoD-like_MPP"/>
</dbReference>
<dbReference type="CDD" id="cd07389">
    <property type="entry name" value="MPP_PhoD"/>
    <property type="match status" value="1"/>
</dbReference>
<feature type="region of interest" description="Disordered" evidence="1">
    <location>
        <begin position="1330"/>
        <end position="1382"/>
    </location>
</feature>
<feature type="domain" description="PhoD-like phosphatase" evidence="2">
    <location>
        <begin position="1085"/>
        <end position="1240"/>
    </location>
</feature>
<organism evidence="3 4">
    <name type="scientific">Emericellopsis atlantica</name>
    <dbReference type="NCBI Taxonomy" id="2614577"/>
    <lineage>
        <taxon>Eukaryota</taxon>
        <taxon>Fungi</taxon>
        <taxon>Dikarya</taxon>
        <taxon>Ascomycota</taxon>
        <taxon>Pezizomycotina</taxon>
        <taxon>Sordariomycetes</taxon>
        <taxon>Hypocreomycetidae</taxon>
        <taxon>Hypocreales</taxon>
        <taxon>Bionectriaceae</taxon>
        <taxon>Emericellopsis</taxon>
    </lineage>
</organism>
<proteinExistence type="predicted"/>
<dbReference type="PANTHER" id="PTHR46689">
    <property type="entry name" value="MEMBRANE PROTEIN, PUTATIVE-RELATED"/>
    <property type="match status" value="1"/>
</dbReference>
<comment type="caution">
    <text evidence="3">The sequence shown here is derived from an EMBL/GenBank/DDBJ whole genome shotgun (WGS) entry which is preliminary data.</text>
</comment>
<feature type="compositionally biased region" description="Basic and acidic residues" evidence="1">
    <location>
        <begin position="125"/>
        <end position="137"/>
    </location>
</feature>
<feature type="region of interest" description="Disordered" evidence="1">
    <location>
        <begin position="563"/>
        <end position="606"/>
    </location>
</feature>
<dbReference type="PANTHER" id="PTHR46689:SF1">
    <property type="entry name" value="PHOD-LIKE PHOSPHATASE DOMAIN-CONTAINING PROTEIN"/>
    <property type="match status" value="1"/>
</dbReference>
<feature type="compositionally biased region" description="Basic and acidic residues" evidence="1">
    <location>
        <begin position="326"/>
        <end position="345"/>
    </location>
</feature>
<feature type="compositionally biased region" description="Low complexity" evidence="1">
    <location>
        <begin position="346"/>
        <end position="355"/>
    </location>
</feature>
<dbReference type="GO" id="GO:0016020">
    <property type="term" value="C:membrane"/>
    <property type="evidence" value="ECO:0007669"/>
    <property type="project" value="TreeGrafter"/>
</dbReference>